<dbReference type="Pfam" id="PF00106">
    <property type="entry name" value="adh_short"/>
    <property type="match status" value="1"/>
</dbReference>
<evidence type="ECO:0000256" key="1">
    <source>
        <dbReference type="ARBA" id="ARBA00006484"/>
    </source>
</evidence>
<organism evidence="4 5">
    <name type="scientific">Rhizorhabdus dicambivorans</name>
    <dbReference type="NCBI Taxonomy" id="1850238"/>
    <lineage>
        <taxon>Bacteria</taxon>
        <taxon>Pseudomonadati</taxon>
        <taxon>Pseudomonadota</taxon>
        <taxon>Alphaproteobacteria</taxon>
        <taxon>Sphingomonadales</taxon>
        <taxon>Sphingomonadaceae</taxon>
        <taxon>Rhizorhabdus</taxon>
    </lineage>
</organism>
<name>A0A2A4FWD3_9SPHN</name>
<accession>A0A2A4FWD3</accession>
<comment type="caution">
    <text evidence="4">The sequence shown here is derived from an EMBL/GenBank/DDBJ whole genome shotgun (WGS) entry which is preliminary data.</text>
</comment>
<reference evidence="4 5" key="1">
    <citation type="submission" date="2017-09" db="EMBL/GenBank/DDBJ databases">
        <title>The Catabolism of 3,6-Dichlorosalicylic acid is Initiated by the Cytochrome P450 Monooxygenase DsmABC in Rhizorhabdus dicambivorans Ndbn-20.</title>
        <authorList>
            <person name="Na L."/>
        </authorList>
    </citation>
    <scope>NUCLEOTIDE SEQUENCE [LARGE SCALE GENOMIC DNA]</scope>
    <source>
        <strain evidence="4 5">Ndbn-20m</strain>
    </source>
</reference>
<dbReference type="InterPro" id="IPR051687">
    <property type="entry name" value="Peroxisomal_Beta-Oxidation"/>
</dbReference>
<evidence type="ECO:0000313" key="5">
    <source>
        <dbReference type="Proteomes" id="UP000218934"/>
    </source>
</evidence>
<dbReference type="AlphaFoldDB" id="A0A2A4FWD3"/>
<dbReference type="InterPro" id="IPR002347">
    <property type="entry name" value="SDR_fam"/>
</dbReference>
<dbReference type="Gene3D" id="3.40.50.720">
    <property type="entry name" value="NAD(P)-binding Rossmann-like Domain"/>
    <property type="match status" value="1"/>
</dbReference>
<proteinExistence type="inferred from homology"/>
<dbReference type="PANTHER" id="PTHR45024">
    <property type="entry name" value="DEHYDROGENASES, SHORT CHAIN"/>
    <property type="match status" value="1"/>
</dbReference>
<evidence type="ECO:0000256" key="3">
    <source>
        <dbReference type="RuleBase" id="RU000363"/>
    </source>
</evidence>
<evidence type="ECO:0000313" key="4">
    <source>
        <dbReference type="EMBL" id="PCE43101.1"/>
    </source>
</evidence>
<keyword evidence="5" id="KW-1185">Reference proteome</keyword>
<dbReference type="PRINTS" id="PR00080">
    <property type="entry name" value="SDRFAMILY"/>
</dbReference>
<dbReference type="OrthoDB" id="9804774at2"/>
<dbReference type="KEGG" id="rdi:CMV14_17540"/>
<evidence type="ECO:0000256" key="2">
    <source>
        <dbReference type="ARBA" id="ARBA00023002"/>
    </source>
</evidence>
<dbReference type="GO" id="GO:0016491">
    <property type="term" value="F:oxidoreductase activity"/>
    <property type="evidence" value="ECO:0007669"/>
    <property type="project" value="UniProtKB-KW"/>
</dbReference>
<protein>
    <submittedName>
        <fullName evidence="4">Short-chain dehydrogenase</fullName>
    </submittedName>
</protein>
<gene>
    <name evidence="4" type="ORF">COO09_07325</name>
</gene>
<dbReference type="PRINTS" id="PR00081">
    <property type="entry name" value="GDHRDH"/>
</dbReference>
<comment type="similarity">
    <text evidence="1 3">Belongs to the short-chain dehydrogenases/reductases (SDR) family.</text>
</comment>
<dbReference type="EMBL" id="NWUF01000005">
    <property type="protein sequence ID" value="PCE43101.1"/>
    <property type="molecule type" value="Genomic_DNA"/>
</dbReference>
<dbReference type="InterPro" id="IPR036291">
    <property type="entry name" value="NAD(P)-bd_dom_sf"/>
</dbReference>
<dbReference type="Proteomes" id="UP000218934">
    <property type="component" value="Unassembled WGS sequence"/>
</dbReference>
<dbReference type="PANTHER" id="PTHR45024:SF2">
    <property type="entry name" value="SCP2 DOMAIN-CONTAINING PROTEIN"/>
    <property type="match status" value="1"/>
</dbReference>
<sequence length="343" mass="36384">MPARSHGHGCQEKEAVLQGETGLTGAPLRFDGKVAVVTGAGKGLGRAFAMELASRGAAVIVNDIARTEDGAGHLAAQVVEEIVASGGRAKANLASVAEAEGAASIVDDALSFGSIDIIINNAGCLLLGEFETFPIDDLITTFNVHVKGAFQIIQRAWPHMRKQGGGHVLNVASIGGNIVGNSNHAAYDTCKGALSGLTRNLALEGEPFGIKVNGLFPGAFTGMVKHAVNVVDQTISPNLDIDMRAELVGPTAAWLVHEECGLTGAFFASSSGRLGRVFPGVAEGFQDDPELFSMERIREHRERAHSTEPFFTPRTTQDFNKWRIGLFRAMQERRAKGAMQPAE</sequence>
<keyword evidence="2" id="KW-0560">Oxidoreductase</keyword>
<dbReference type="SUPFAM" id="SSF51735">
    <property type="entry name" value="NAD(P)-binding Rossmann-fold domains"/>
    <property type="match status" value="1"/>
</dbReference>